<feature type="compositionally biased region" description="Polar residues" evidence="1">
    <location>
        <begin position="1"/>
        <end position="13"/>
    </location>
</feature>
<evidence type="ECO:0000313" key="2">
    <source>
        <dbReference type="EMBL" id="WOH04664.1"/>
    </source>
</evidence>
<evidence type="ECO:0000256" key="1">
    <source>
        <dbReference type="SAM" id="MobiDB-lite"/>
    </source>
</evidence>
<feature type="region of interest" description="Disordered" evidence="1">
    <location>
        <begin position="171"/>
        <end position="194"/>
    </location>
</feature>
<evidence type="ECO:0000313" key="3">
    <source>
        <dbReference type="Proteomes" id="UP000077755"/>
    </source>
</evidence>
<organism evidence="2 3">
    <name type="scientific">Daucus carota subsp. sativus</name>
    <name type="common">Carrot</name>
    <dbReference type="NCBI Taxonomy" id="79200"/>
    <lineage>
        <taxon>Eukaryota</taxon>
        <taxon>Viridiplantae</taxon>
        <taxon>Streptophyta</taxon>
        <taxon>Embryophyta</taxon>
        <taxon>Tracheophyta</taxon>
        <taxon>Spermatophyta</taxon>
        <taxon>Magnoliopsida</taxon>
        <taxon>eudicotyledons</taxon>
        <taxon>Gunneridae</taxon>
        <taxon>Pentapetalae</taxon>
        <taxon>asterids</taxon>
        <taxon>campanulids</taxon>
        <taxon>Apiales</taxon>
        <taxon>Apiaceae</taxon>
        <taxon>Apioideae</taxon>
        <taxon>Scandiceae</taxon>
        <taxon>Daucinae</taxon>
        <taxon>Daucus</taxon>
        <taxon>Daucus sect. Daucus</taxon>
    </lineage>
</organism>
<feature type="compositionally biased region" description="Low complexity" evidence="1">
    <location>
        <begin position="171"/>
        <end position="186"/>
    </location>
</feature>
<reference evidence="2" key="1">
    <citation type="journal article" date="2016" name="Nat. Genet.">
        <title>A high-quality carrot genome assembly provides new insights into carotenoid accumulation and asterid genome evolution.</title>
        <authorList>
            <person name="Iorizzo M."/>
            <person name="Ellison S."/>
            <person name="Senalik D."/>
            <person name="Zeng P."/>
            <person name="Satapoomin P."/>
            <person name="Huang J."/>
            <person name="Bowman M."/>
            <person name="Iovene M."/>
            <person name="Sanseverino W."/>
            <person name="Cavagnaro P."/>
            <person name="Yildiz M."/>
            <person name="Macko-Podgorni A."/>
            <person name="Moranska E."/>
            <person name="Grzebelus E."/>
            <person name="Grzebelus D."/>
            <person name="Ashrafi H."/>
            <person name="Zheng Z."/>
            <person name="Cheng S."/>
            <person name="Spooner D."/>
            <person name="Van Deynze A."/>
            <person name="Simon P."/>
        </authorList>
    </citation>
    <scope>NUCLEOTIDE SEQUENCE</scope>
    <source>
        <tissue evidence="2">Leaf</tissue>
    </source>
</reference>
<dbReference type="OrthoDB" id="1583820at2759"/>
<feature type="region of interest" description="Disordered" evidence="1">
    <location>
        <begin position="1"/>
        <end position="34"/>
    </location>
</feature>
<gene>
    <name evidence="2" type="ORF">DCAR_0624075</name>
</gene>
<dbReference type="AlphaFoldDB" id="A0A161YD00"/>
<accession>A0A161YD00</accession>
<feature type="compositionally biased region" description="Low complexity" evidence="1">
    <location>
        <begin position="14"/>
        <end position="25"/>
    </location>
</feature>
<keyword evidence="3" id="KW-1185">Reference proteome</keyword>
<proteinExistence type="predicted"/>
<dbReference type="Gramene" id="KZM90549">
    <property type="protein sequence ID" value="KZM90549"/>
    <property type="gene ID" value="DCAR_022086"/>
</dbReference>
<sequence length="237" mass="26122">MDAQPKSSIYTQDSKSNGSSIGIKKPGTTFDWRPAIRDGIDQFPERDLWNPSVSTPRMSYKSATMNSTLPLKPDSWNMTQTGSLAPQSNSKYSFNSMTILKDDQVAPKTLTRSIKLPPIGSGVGTAASDIGKLTEKMQNTTLSTESRKTTDDGYTLWLPQMDGINMVLPSSSLETNRSSSSAATSTTDHKEKMTDEMLKTENYINSVLYGPRKSKRLPVFEEICPSSLFSDTEINPN</sequence>
<reference evidence="2" key="2">
    <citation type="submission" date="2022-03" db="EMBL/GenBank/DDBJ databases">
        <title>Draft title - Genomic analysis of global carrot germplasm unveils the trajectory of domestication and the origin of high carotenoid orange carrot.</title>
        <authorList>
            <person name="Iorizzo M."/>
            <person name="Ellison S."/>
            <person name="Senalik D."/>
            <person name="Macko-Podgorni A."/>
            <person name="Grzebelus D."/>
            <person name="Bostan H."/>
            <person name="Rolling W."/>
            <person name="Curaba J."/>
            <person name="Simon P."/>
        </authorList>
    </citation>
    <scope>NUCLEOTIDE SEQUENCE</scope>
    <source>
        <tissue evidence="2">Leaf</tissue>
    </source>
</reference>
<dbReference type="Proteomes" id="UP000077755">
    <property type="component" value="Chromosome 6"/>
</dbReference>
<dbReference type="EMBL" id="CP093348">
    <property type="protein sequence ID" value="WOH04664.1"/>
    <property type="molecule type" value="Genomic_DNA"/>
</dbReference>
<name>A0A161YD00_DAUCS</name>
<protein>
    <submittedName>
        <fullName evidence="2">Uncharacterized protein</fullName>
    </submittedName>
</protein>